<dbReference type="GO" id="GO:0005886">
    <property type="term" value="C:plasma membrane"/>
    <property type="evidence" value="ECO:0007669"/>
    <property type="project" value="TreeGrafter"/>
</dbReference>
<evidence type="ECO:0000313" key="4">
    <source>
        <dbReference type="RefSeq" id="XP_022337686.1"/>
    </source>
</evidence>
<dbReference type="GO" id="GO:0005525">
    <property type="term" value="F:GTP binding"/>
    <property type="evidence" value="ECO:0007669"/>
    <property type="project" value="InterPro"/>
</dbReference>
<dbReference type="InterPro" id="IPR001806">
    <property type="entry name" value="Small_GTPase"/>
</dbReference>
<dbReference type="KEGG" id="cvn:111133516"/>
<dbReference type="PROSITE" id="PS51421">
    <property type="entry name" value="RAS"/>
    <property type="match status" value="1"/>
</dbReference>
<dbReference type="OrthoDB" id="5239715at2759"/>
<dbReference type="SMART" id="SM00175">
    <property type="entry name" value="RAB"/>
    <property type="match status" value="1"/>
</dbReference>
<sequence>MLAANTNQEFRNPVGLLRPPEDLAESGFKRASSFKQKKPDHVRLDVTLVRRNSLPSPVTPKMFLAPPEDRPLERVRSFHLTRGGVKNRGDLLRRRSTLSVNSCDQCEGSVEAVVSNDNTTPRVVQMVRLALVGCDEVGIHTLKTQFTTSEEFYMNHHRDEAESPEDVFILLNKDEYCVQFLDETEFMEVRKPPLIDAVMVVFSVVDPSSFSYAVKRMEIIRDKMKYSCPIILVGNKCDLARNRAVSEKDAQKVADKYKCKYIETSVVLNHNIDELLVGVVRKVIQRREGGKKQKTSEDYHASPSFPRRVLNKLRKFGQSKDKCTNLYD</sequence>
<evidence type="ECO:0000313" key="3">
    <source>
        <dbReference type="Proteomes" id="UP000694844"/>
    </source>
</evidence>
<dbReference type="GeneID" id="111133516"/>
<dbReference type="InterPro" id="IPR051641">
    <property type="entry name" value="RGK_GTP-binding_reg"/>
</dbReference>
<dbReference type="Proteomes" id="UP000694844">
    <property type="component" value="Chromosome 5"/>
</dbReference>
<dbReference type="SUPFAM" id="SSF52540">
    <property type="entry name" value="P-loop containing nucleoside triphosphate hydrolases"/>
    <property type="match status" value="1"/>
</dbReference>
<organism evidence="3 4">
    <name type="scientific">Crassostrea virginica</name>
    <name type="common">Eastern oyster</name>
    <dbReference type="NCBI Taxonomy" id="6565"/>
    <lineage>
        <taxon>Eukaryota</taxon>
        <taxon>Metazoa</taxon>
        <taxon>Spiralia</taxon>
        <taxon>Lophotrochozoa</taxon>
        <taxon>Mollusca</taxon>
        <taxon>Bivalvia</taxon>
        <taxon>Autobranchia</taxon>
        <taxon>Pteriomorphia</taxon>
        <taxon>Ostreida</taxon>
        <taxon>Ostreoidea</taxon>
        <taxon>Ostreidae</taxon>
        <taxon>Crassostrea</taxon>
    </lineage>
</organism>
<dbReference type="InterPro" id="IPR027417">
    <property type="entry name" value="P-loop_NTPase"/>
</dbReference>
<dbReference type="PRINTS" id="PR00449">
    <property type="entry name" value="RASTRNSFRMNG"/>
</dbReference>
<protein>
    <submittedName>
        <fullName evidence="4">GTP-binding protein GEM-like</fullName>
    </submittedName>
</protein>
<dbReference type="Pfam" id="PF00071">
    <property type="entry name" value="Ras"/>
    <property type="match status" value="1"/>
</dbReference>
<dbReference type="SMART" id="SM00174">
    <property type="entry name" value="RHO"/>
    <property type="match status" value="1"/>
</dbReference>
<dbReference type="GO" id="GO:0005246">
    <property type="term" value="F:calcium channel regulator activity"/>
    <property type="evidence" value="ECO:0007669"/>
    <property type="project" value="TreeGrafter"/>
</dbReference>
<evidence type="ECO:0000256" key="2">
    <source>
        <dbReference type="ARBA" id="ARBA00022553"/>
    </source>
</evidence>
<comment type="similarity">
    <text evidence="1">Belongs to the small GTPase superfamily. RGK family.</text>
</comment>
<accession>A0A8B8EDP0</accession>
<dbReference type="AlphaFoldDB" id="A0A8B8EDP0"/>
<dbReference type="PANTHER" id="PTHR45775">
    <property type="entry name" value="RAD, GEM/KIR FAMILY MEMBER 2, ISOFORM C"/>
    <property type="match status" value="1"/>
</dbReference>
<dbReference type="Gene3D" id="3.40.50.300">
    <property type="entry name" value="P-loop containing nucleotide triphosphate hydrolases"/>
    <property type="match status" value="1"/>
</dbReference>
<keyword evidence="2" id="KW-0597">Phosphoprotein</keyword>
<dbReference type="SMART" id="SM00173">
    <property type="entry name" value="RAS"/>
    <property type="match status" value="1"/>
</dbReference>
<dbReference type="PANTHER" id="PTHR45775:SF6">
    <property type="entry name" value="RAD, GEM_KIR FAMILY MEMBER 2, ISOFORM C"/>
    <property type="match status" value="1"/>
</dbReference>
<reference evidence="4" key="1">
    <citation type="submission" date="2025-08" db="UniProtKB">
        <authorList>
            <consortium name="RefSeq"/>
        </authorList>
    </citation>
    <scope>IDENTIFICATION</scope>
    <source>
        <tissue evidence="4">Whole sample</tissue>
    </source>
</reference>
<name>A0A8B8EDP0_CRAVI</name>
<dbReference type="GO" id="GO:0003924">
    <property type="term" value="F:GTPase activity"/>
    <property type="evidence" value="ECO:0007669"/>
    <property type="project" value="InterPro"/>
</dbReference>
<dbReference type="RefSeq" id="XP_022337686.1">
    <property type="nucleotide sequence ID" value="XM_022481978.1"/>
</dbReference>
<gene>
    <name evidence="4" type="primary">LOC111133516</name>
</gene>
<keyword evidence="3" id="KW-1185">Reference proteome</keyword>
<evidence type="ECO:0000256" key="1">
    <source>
        <dbReference type="ARBA" id="ARBA00008846"/>
    </source>
</evidence>
<dbReference type="PROSITE" id="PS51419">
    <property type="entry name" value="RAB"/>
    <property type="match status" value="1"/>
</dbReference>
<proteinExistence type="inferred from homology"/>